<accession>A0A401QU02</accession>
<evidence type="ECO:0000313" key="1">
    <source>
        <dbReference type="EMBL" id="GCB88845.1"/>
    </source>
</evidence>
<dbReference type="Proteomes" id="UP000288351">
    <property type="component" value="Unassembled WGS sequence"/>
</dbReference>
<protein>
    <submittedName>
        <fullName evidence="1">Uncharacterized protein</fullName>
    </submittedName>
</protein>
<name>A0A401QU02_STRNR</name>
<evidence type="ECO:0000313" key="2">
    <source>
        <dbReference type="Proteomes" id="UP000288351"/>
    </source>
</evidence>
<gene>
    <name evidence="1" type="ORF">SALB_01518</name>
</gene>
<proteinExistence type="predicted"/>
<reference evidence="1 2" key="1">
    <citation type="journal article" date="2019" name="Microbiol. Resour. Announc.">
        <title>Draft Genome Sequence of the Most Traditional epsilon-Poly-l-Lysine Producer, Streptomyces albulus NBRC14147.</title>
        <authorList>
            <person name="Yamanaka K."/>
            <person name="Hamano Y."/>
        </authorList>
    </citation>
    <scope>NUCLEOTIDE SEQUENCE [LARGE SCALE GENOMIC DNA]</scope>
    <source>
        <strain evidence="1 2">NBRC 14147</strain>
    </source>
</reference>
<comment type="caution">
    <text evidence="1">The sequence shown here is derived from an EMBL/GenBank/DDBJ whole genome shotgun (WGS) entry which is preliminary data.</text>
</comment>
<organism evidence="1 2">
    <name type="scientific">Streptomyces noursei</name>
    <name type="common">Streptomyces albulus</name>
    <dbReference type="NCBI Taxonomy" id="1971"/>
    <lineage>
        <taxon>Bacteria</taxon>
        <taxon>Bacillati</taxon>
        <taxon>Actinomycetota</taxon>
        <taxon>Actinomycetes</taxon>
        <taxon>Kitasatosporales</taxon>
        <taxon>Streptomycetaceae</taxon>
        <taxon>Streptomyces</taxon>
    </lineage>
</organism>
<sequence>MADLPAILNSPFDVGLADQLAPVSLGLRRPLAWW</sequence>
<dbReference type="AlphaFoldDB" id="A0A401QU02"/>
<dbReference type="EMBL" id="BHXC01000006">
    <property type="protein sequence ID" value="GCB88845.1"/>
    <property type="molecule type" value="Genomic_DNA"/>
</dbReference>